<proteinExistence type="predicted"/>
<accession>D7FQ05</accession>
<feature type="region of interest" description="Disordered" evidence="3">
    <location>
        <begin position="393"/>
        <end position="464"/>
    </location>
</feature>
<dbReference type="SMART" id="SM00248">
    <property type="entry name" value="ANK"/>
    <property type="match status" value="2"/>
</dbReference>
<dbReference type="Pfam" id="PF00041">
    <property type="entry name" value="fn3"/>
    <property type="match status" value="1"/>
</dbReference>
<dbReference type="SUPFAM" id="SSF48403">
    <property type="entry name" value="Ankyrin repeat"/>
    <property type="match status" value="1"/>
</dbReference>
<dbReference type="Gene3D" id="1.25.40.20">
    <property type="entry name" value="Ankyrin repeat-containing domain"/>
    <property type="match status" value="1"/>
</dbReference>
<sequence>MLEALREQEEERRLCAGPLATSLLRSCGSVTAGGSNRARERAQATVHEALRCLKANTGNSNRNSAHRDGPESLLGDLLLDKEFGGALNSWVGDQRETAGPAWLGGVTQDSDQTFFEQRNNNGAIVTSVRVIGGTADQHHQHRPPSKADIRREDLLSAISRVTRHHIEPEWAAVELLDCIEEELTPRREGEQQQLQRSSQMMLDAIRVLPAPEAGDVFVTCAARGHVGVVLFYFEEGLPIDHSHTTLKYQALHAAVEFGHLDSARLLVAMGAKVDARGGAEDRSPLFLAALAKRWDACTWLLEVGASKIIRDKKGLTAYQAMAASSDPEVAERSGMLTDPPQRIVSVSCRGITHNTLDLTWSEPLRSYDEEVFVGYLVEWRPMRSRPVCPAHSRHVAERVRPPRKGKKKRGRAGWQGAEIRPGTAEEACTTSHQAFSMGGDRDALGAASASSLRRPNTGGGETTADEALPWKRREVEAFPLRLKHLYPATNYMVRVSAQTLAGYGVPSREALLRTRVSPPSAPKEAANMVSATPNSITVGWVPPKYENGEPITRYEIQRLVLDRHHPDWDKGRVLAKTGSSELLTTTTTTTTTSDCSGSDNSNGNDESTNTVTVTTSTNSICSASRTQTEATQAPAETPACVGSGVESGSTEESRVKLPSVSGGGGSGTGAMDEDKKKIGVWIGRRTDKLSPYHTAGGLPTYCRALFRVRAGNLAGWGPWSPSSDALEAQDIILPIKRGATQMLMRWFNKPDGDVLRWELSRRVFKYGTDFRGDNDDSWILCSRDIPGLREGESTFRCKGLMPGTEYQFRLRAYSNGCWQASEESIVSSPFKTICSPPDAPPACPCTRQLASDPLVVGGMVDTGALLSADAEEPATSGITRGDNRRDGDGDGDGDGGGVDGRGSVDAGGDAAFSRRTRAAAAAAAVVRGKARAEEDFADTGRDVNGCADAGSESRYDGHSSGSGGDDGRTETHGDQGAGEGVGKAACKSIVHGEGRAEVMGLEVKDWDKCVRTSRDDEEIIRRRTHEATSQAEEQDEVGMEQTGARGVRLSNDEAESIGESPFLPELSGDATTKRNHGELEEGKSREDESVEDLAKTAKLCSSASTTMVLEWDAGCTNGSITTNYEVWGVADSTQGQDKTSGSGKWTLVALTKAAPTATLSGLREAQPYRFKVRARNGLGWSEFGPPTPPVVLNPLRPCEAPELVDRGITWLALKLRAPPGAGLLLGFEMHMCRWAPGMSEGEETWRLVVDSQREQGGREDPSNSSTTTTTTTTASPSSRREESRMVWDLKPGAGYRFKARARTVFGWSPGGPASDVYNTARRF</sequence>
<dbReference type="PROSITE" id="PS50297">
    <property type="entry name" value="ANK_REP_REGION"/>
    <property type="match status" value="1"/>
</dbReference>
<dbReference type="Proteomes" id="UP000002630">
    <property type="component" value="Linkage Group LG02"/>
</dbReference>
<feature type="region of interest" description="Disordered" evidence="3">
    <location>
        <begin position="1252"/>
        <end position="1285"/>
    </location>
</feature>
<feature type="region of interest" description="Disordered" evidence="3">
    <location>
        <begin position="623"/>
        <end position="672"/>
    </location>
</feature>
<dbReference type="PANTHER" id="PTHR13817">
    <property type="entry name" value="TITIN"/>
    <property type="match status" value="1"/>
</dbReference>
<dbReference type="InterPro" id="IPR036770">
    <property type="entry name" value="Ankyrin_rpt-contain_sf"/>
</dbReference>
<dbReference type="PRINTS" id="PR00014">
    <property type="entry name" value="FNTYPEIII"/>
</dbReference>
<feature type="region of interest" description="Disordered" evidence="3">
    <location>
        <begin position="940"/>
        <end position="983"/>
    </location>
</feature>
<protein>
    <submittedName>
        <fullName evidence="5">Ankyrin repeat domain 16 isoform 2</fullName>
    </submittedName>
</protein>
<dbReference type="OrthoDB" id="407555at2759"/>
<keyword evidence="6" id="KW-1185">Reference proteome</keyword>
<feature type="domain" description="Fibronectin type-III" evidence="4">
    <location>
        <begin position="727"/>
        <end position="838"/>
    </location>
</feature>
<feature type="compositionally biased region" description="Low complexity" evidence="3">
    <location>
        <begin position="626"/>
        <end position="650"/>
    </location>
</feature>
<evidence type="ECO:0000256" key="3">
    <source>
        <dbReference type="SAM" id="MobiDB-lite"/>
    </source>
</evidence>
<dbReference type="Gene3D" id="2.60.40.10">
    <property type="entry name" value="Immunoglobulins"/>
    <property type="match status" value="4"/>
</dbReference>
<feature type="domain" description="Fibronectin type-III" evidence="4">
    <location>
        <begin position="518"/>
        <end position="618"/>
    </location>
</feature>
<reference evidence="5 6" key="1">
    <citation type="journal article" date="2010" name="Nature">
        <title>The Ectocarpus genome and the independent evolution of multicellularity in brown algae.</title>
        <authorList>
            <person name="Cock J.M."/>
            <person name="Sterck L."/>
            <person name="Rouze P."/>
            <person name="Scornet D."/>
            <person name="Allen A.E."/>
            <person name="Amoutzias G."/>
            <person name="Anthouard V."/>
            <person name="Artiguenave F."/>
            <person name="Aury J.M."/>
            <person name="Badger J.H."/>
            <person name="Beszteri B."/>
            <person name="Billiau K."/>
            <person name="Bonnet E."/>
            <person name="Bothwell J.H."/>
            <person name="Bowler C."/>
            <person name="Boyen C."/>
            <person name="Brownlee C."/>
            <person name="Carrano C.J."/>
            <person name="Charrier B."/>
            <person name="Cho G.Y."/>
            <person name="Coelho S.M."/>
            <person name="Collen J."/>
            <person name="Corre E."/>
            <person name="Da Silva C."/>
            <person name="Delage L."/>
            <person name="Delaroque N."/>
            <person name="Dittami S.M."/>
            <person name="Doulbeau S."/>
            <person name="Elias M."/>
            <person name="Farnham G."/>
            <person name="Gachon C.M."/>
            <person name="Gschloessl B."/>
            <person name="Heesch S."/>
            <person name="Jabbari K."/>
            <person name="Jubin C."/>
            <person name="Kawai H."/>
            <person name="Kimura K."/>
            <person name="Kloareg B."/>
            <person name="Kupper F.C."/>
            <person name="Lang D."/>
            <person name="Le Bail A."/>
            <person name="Leblanc C."/>
            <person name="Lerouge P."/>
            <person name="Lohr M."/>
            <person name="Lopez P.J."/>
            <person name="Martens C."/>
            <person name="Maumus F."/>
            <person name="Michel G."/>
            <person name="Miranda-Saavedra D."/>
            <person name="Morales J."/>
            <person name="Moreau H."/>
            <person name="Motomura T."/>
            <person name="Nagasato C."/>
            <person name="Napoli C.A."/>
            <person name="Nelson D.R."/>
            <person name="Nyvall-Collen P."/>
            <person name="Peters A.F."/>
            <person name="Pommier C."/>
            <person name="Potin P."/>
            <person name="Poulain J."/>
            <person name="Quesneville H."/>
            <person name="Read B."/>
            <person name="Rensing S.A."/>
            <person name="Ritter A."/>
            <person name="Rousvoal S."/>
            <person name="Samanta M."/>
            <person name="Samson G."/>
            <person name="Schroeder D.C."/>
            <person name="Segurens B."/>
            <person name="Strittmatter M."/>
            <person name="Tonon T."/>
            <person name="Tregear J.W."/>
            <person name="Valentin K."/>
            <person name="von Dassow P."/>
            <person name="Yamagishi T."/>
            <person name="Van de Peer Y."/>
            <person name="Wincker P."/>
        </authorList>
    </citation>
    <scope>NUCLEOTIDE SEQUENCE [LARGE SCALE GENOMIC DNA]</scope>
    <source>
        <strain evidence="6">Ec32 / CCAP1310/4</strain>
    </source>
</reference>
<feature type="domain" description="Fibronectin type-III" evidence="4">
    <location>
        <begin position="1089"/>
        <end position="1197"/>
    </location>
</feature>
<dbReference type="InterPro" id="IPR050964">
    <property type="entry name" value="Striated_Muscle_Regulatory"/>
</dbReference>
<dbReference type="EMBL" id="FN649727">
    <property type="protein sequence ID" value="CBJ48337.1"/>
    <property type="molecule type" value="Genomic_DNA"/>
</dbReference>
<gene>
    <name evidence="5" type="ORF">Esi_0002_0083</name>
</gene>
<dbReference type="PROSITE" id="PS50088">
    <property type="entry name" value="ANK_REPEAT"/>
    <property type="match status" value="1"/>
</dbReference>
<evidence type="ECO:0000313" key="6">
    <source>
        <dbReference type="Proteomes" id="UP000002630"/>
    </source>
</evidence>
<evidence type="ECO:0000256" key="1">
    <source>
        <dbReference type="ARBA" id="ARBA00022737"/>
    </source>
</evidence>
<dbReference type="STRING" id="2880.D7FQ05"/>
<dbReference type="SUPFAM" id="SSF49265">
    <property type="entry name" value="Fibronectin type III"/>
    <property type="match status" value="3"/>
</dbReference>
<feature type="region of interest" description="Disordered" evidence="3">
    <location>
        <begin position="1024"/>
        <end position="1090"/>
    </location>
</feature>
<feature type="compositionally biased region" description="Basic and acidic residues" evidence="3">
    <location>
        <begin position="1071"/>
        <end position="1090"/>
    </location>
</feature>
<feature type="compositionally biased region" description="Low complexity" evidence="3">
    <location>
        <begin position="1262"/>
        <end position="1277"/>
    </location>
</feature>
<dbReference type="InterPro" id="IPR002110">
    <property type="entry name" value="Ankyrin_rpt"/>
</dbReference>
<dbReference type="EMBL" id="FN648375">
    <property type="protein sequence ID" value="CBJ48337.1"/>
    <property type="molecule type" value="Genomic_DNA"/>
</dbReference>
<evidence type="ECO:0000259" key="4">
    <source>
        <dbReference type="PROSITE" id="PS50853"/>
    </source>
</evidence>
<dbReference type="InterPro" id="IPR036116">
    <property type="entry name" value="FN3_sf"/>
</dbReference>
<dbReference type="CDD" id="cd00063">
    <property type="entry name" value="FN3"/>
    <property type="match status" value="3"/>
</dbReference>
<feature type="repeat" description="ANK" evidence="2">
    <location>
        <begin position="246"/>
        <end position="278"/>
    </location>
</feature>
<keyword evidence="2" id="KW-0040">ANK repeat</keyword>
<name>D7FQ05_ECTSI</name>
<dbReference type="PANTHER" id="PTHR13817:SF73">
    <property type="entry name" value="FIBRONECTIN TYPE-III DOMAIN-CONTAINING PROTEIN"/>
    <property type="match status" value="1"/>
</dbReference>
<dbReference type="Pfam" id="PF12796">
    <property type="entry name" value="Ank_2"/>
    <property type="match status" value="1"/>
</dbReference>
<feature type="compositionally biased region" description="Basic and acidic residues" evidence="3">
    <location>
        <begin position="1252"/>
        <end position="1261"/>
    </location>
</feature>
<organism evidence="5 6">
    <name type="scientific">Ectocarpus siliculosus</name>
    <name type="common">Brown alga</name>
    <name type="synonym">Conferva siliculosa</name>
    <dbReference type="NCBI Taxonomy" id="2880"/>
    <lineage>
        <taxon>Eukaryota</taxon>
        <taxon>Sar</taxon>
        <taxon>Stramenopiles</taxon>
        <taxon>Ochrophyta</taxon>
        <taxon>PX clade</taxon>
        <taxon>Phaeophyceae</taxon>
        <taxon>Ectocarpales</taxon>
        <taxon>Ectocarpaceae</taxon>
        <taxon>Ectocarpus</taxon>
    </lineage>
</organism>
<feature type="compositionally biased region" description="Low complexity" evidence="3">
    <location>
        <begin position="444"/>
        <end position="454"/>
    </location>
</feature>
<dbReference type="InParanoid" id="D7FQ05"/>
<dbReference type="PROSITE" id="PS50853">
    <property type="entry name" value="FN3"/>
    <property type="match status" value="3"/>
</dbReference>
<keyword evidence="1" id="KW-0677">Repeat</keyword>
<evidence type="ECO:0000256" key="2">
    <source>
        <dbReference type="PROSITE-ProRule" id="PRU00023"/>
    </source>
</evidence>
<feature type="compositionally biased region" description="Basic residues" evidence="3">
    <location>
        <begin position="401"/>
        <end position="411"/>
    </location>
</feature>
<feature type="region of interest" description="Disordered" evidence="3">
    <location>
        <begin position="585"/>
        <end position="611"/>
    </location>
</feature>
<dbReference type="InterPro" id="IPR003961">
    <property type="entry name" value="FN3_dom"/>
</dbReference>
<dbReference type="SMART" id="SM00060">
    <property type="entry name" value="FN3"/>
    <property type="match status" value="5"/>
</dbReference>
<feature type="region of interest" description="Disordered" evidence="3">
    <location>
        <begin position="867"/>
        <end position="908"/>
    </location>
</feature>
<evidence type="ECO:0000313" key="5">
    <source>
        <dbReference type="EMBL" id="CBJ48337.1"/>
    </source>
</evidence>
<dbReference type="InterPro" id="IPR013783">
    <property type="entry name" value="Ig-like_fold"/>
</dbReference>